<dbReference type="RefSeq" id="WP_321397291.1">
    <property type="nucleotide sequence ID" value="NZ_CP139487.1"/>
</dbReference>
<evidence type="ECO:0000313" key="2">
    <source>
        <dbReference type="Proteomes" id="UP001324634"/>
    </source>
</evidence>
<gene>
    <name evidence="1" type="ORF">SOO65_03965</name>
</gene>
<sequence length="88" mass="9807">MELIGRVLWYSDKDENGIIVDPNGNEFYFDRSVLNLKSNQVIKRNSVVTFNYNESIKDCLCACNVAMASASQSKAIQSKVSRQPSASV</sequence>
<dbReference type="KEGG" id="psti:SOO65_03965"/>
<dbReference type="EMBL" id="CP139487">
    <property type="protein sequence ID" value="WPU65894.1"/>
    <property type="molecule type" value="Genomic_DNA"/>
</dbReference>
<evidence type="ECO:0008006" key="3">
    <source>
        <dbReference type="Google" id="ProtNLM"/>
    </source>
</evidence>
<dbReference type="SUPFAM" id="SSF50249">
    <property type="entry name" value="Nucleic acid-binding proteins"/>
    <property type="match status" value="1"/>
</dbReference>
<proteinExistence type="predicted"/>
<accession>A0AAX4HRH2</accession>
<dbReference type="InterPro" id="IPR012340">
    <property type="entry name" value="NA-bd_OB-fold"/>
</dbReference>
<organism evidence="1 2">
    <name type="scientific">Peredibacter starrii</name>
    <dbReference type="NCBI Taxonomy" id="28202"/>
    <lineage>
        <taxon>Bacteria</taxon>
        <taxon>Pseudomonadati</taxon>
        <taxon>Bdellovibrionota</taxon>
        <taxon>Bacteriovoracia</taxon>
        <taxon>Bacteriovoracales</taxon>
        <taxon>Bacteriovoracaceae</taxon>
        <taxon>Peredibacter</taxon>
    </lineage>
</organism>
<evidence type="ECO:0000313" key="1">
    <source>
        <dbReference type="EMBL" id="WPU65894.1"/>
    </source>
</evidence>
<keyword evidence="2" id="KW-1185">Reference proteome</keyword>
<protein>
    <recommendedName>
        <fullName evidence="3">CSD domain-containing protein</fullName>
    </recommendedName>
</protein>
<name>A0AAX4HRH2_9BACT</name>
<reference evidence="1 2" key="1">
    <citation type="submission" date="2023-11" db="EMBL/GenBank/DDBJ databases">
        <title>Peredibacter starrii A3.12.</title>
        <authorList>
            <person name="Mitchell R.J."/>
        </authorList>
    </citation>
    <scope>NUCLEOTIDE SEQUENCE [LARGE SCALE GENOMIC DNA]</scope>
    <source>
        <strain evidence="1 2">A3.12</strain>
    </source>
</reference>
<dbReference type="AlphaFoldDB" id="A0AAX4HRH2"/>
<dbReference type="Proteomes" id="UP001324634">
    <property type="component" value="Chromosome"/>
</dbReference>